<dbReference type="PANTHER" id="PTHR21137:SF35">
    <property type="entry name" value="ODORANT RECEPTOR 19A-RELATED"/>
    <property type="match status" value="1"/>
</dbReference>
<dbReference type="Pfam" id="PF02949">
    <property type="entry name" value="7tm_6"/>
    <property type="match status" value="1"/>
</dbReference>
<evidence type="ECO:0000259" key="15">
    <source>
        <dbReference type="SMART" id="SM00737"/>
    </source>
</evidence>
<evidence type="ECO:0000256" key="1">
    <source>
        <dbReference type="ARBA" id="ARBA00004613"/>
    </source>
</evidence>
<gene>
    <name evidence="16" type="ORF">RN001_002704</name>
</gene>
<evidence type="ECO:0000256" key="13">
    <source>
        <dbReference type="SAM" id="Phobius"/>
    </source>
</evidence>
<evidence type="ECO:0000256" key="10">
    <source>
        <dbReference type="ARBA" id="ARBA00023136"/>
    </source>
</evidence>
<comment type="caution">
    <text evidence="16">The sequence shown here is derived from an EMBL/GenBank/DDBJ whole genome shotgun (WGS) entry which is preliminary data.</text>
</comment>
<keyword evidence="6" id="KW-0716">Sensory transduction</keyword>
<keyword evidence="5" id="KW-0964">Secreted</keyword>
<protein>
    <recommendedName>
        <fullName evidence="15">MD-2-related lipid-recognition domain-containing protein</fullName>
    </recommendedName>
</protein>
<dbReference type="Gene3D" id="2.60.40.770">
    <property type="match status" value="1"/>
</dbReference>
<dbReference type="InterPro" id="IPR014756">
    <property type="entry name" value="Ig_E-set"/>
</dbReference>
<evidence type="ECO:0000256" key="9">
    <source>
        <dbReference type="ARBA" id="ARBA00022989"/>
    </source>
</evidence>
<dbReference type="GO" id="GO:0005886">
    <property type="term" value="C:plasma membrane"/>
    <property type="evidence" value="ECO:0007669"/>
    <property type="project" value="UniProtKB-SubCell"/>
</dbReference>
<keyword evidence="14" id="KW-0732">Signal</keyword>
<evidence type="ECO:0000256" key="5">
    <source>
        <dbReference type="ARBA" id="ARBA00022525"/>
    </source>
</evidence>
<evidence type="ECO:0000256" key="14">
    <source>
        <dbReference type="SAM" id="SignalP"/>
    </source>
</evidence>
<dbReference type="EMBL" id="JARPUR010000001">
    <property type="protein sequence ID" value="KAK4886433.1"/>
    <property type="molecule type" value="Genomic_DNA"/>
</dbReference>
<evidence type="ECO:0000313" key="16">
    <source>
        <dbReference type="EMBL" id="KAK4886433.1"/>
    </source>
</evidence>
<evidence type="ECO:0000256" key="6">
    <source>
        <dbReference type="ARBA" id="ARBA00022606"/>
    </source>
</evidence>
<feature type="chain" id="PRO_5042962842" description="MD-2-related lipid-recognition domain-containing protein" evidence="14">
    <location>
        <begin position="22"/>
        <end position="283"/>
    </location>
</feature>
<evidence type="ECO:0000256" key="2">
    <source>
        <dbReference type="ARBA" id="ARBA00004651"/>
    </source>
</evidence>
<keyword evidence="4" id="KW-1003">Cell membrane</keyword>
<reference evidence="17" key="1">
    <citation type="submission" date="2023-01" db="EMBL/GenBank/DDBJ databases">
        <title>Key to firefly adult light organ development and bioluminescence: homeobox transcription factors regulate luciferase expression and transportation to peroxisome.</title>
        <authorList>
            <person name="Fu X."/>
        </authorList>
    </citation>
    <scope>NUCLEOTIDE SEQUENCE [LARGE SCALE GENOMIC DNA]</scope>
</reference>
<keyword evidence="7 13" id="KW-0812">Transmembrane</keyword>
<feature type="transmembrane region" description="Helical" evidence="13">
    <location>
        <begin position="186"/>
        <end position="205"/>
    </location>
</feature>
<dbReference type="Pfam" id="PF02221">
    <property type="entry name" value="E1_DerP2_DerF2"/>
    <property type="match status" value="1"/>
</dbReference>
<sequence length="283" mass="31997">MSNRFIIFVFAVITLISAVVGEIVTVENCAPNKEKCTIEEVRIDPCAEAASKKPCKLKRGKPAGVAIDYVPHFSSDSITAKATYLDQLLPGMDTDGCKTTKCPVIAGNKQTYTYNLNIARKFPSDTAIAISRYIGQKSLGNLLRKMEQPPFLADTNRGDKEEENKMLNAWSSFFNKQMSNLNIKRLFLFLEVFTVFAAALIYCYYGEELTHRSREISHVAYEVDFVGTDLRFQKSLIMLIRQEQKSLKIKAGSMIEGSMTVVVWILRTSYSVYMMLRTFNTPQ</sequence>
<keyword evidence="8" id="KW-0552">Olfaction</keyword>
<keyword evidence="9 13" id="KW-1133">Transmembrane helix</keyword>
<dbReference type="AlphaFoldDB" id="A0AAN7PHK0"/>
<keyword evidence="12" id="KW-0807">Transducer</keyword>
<comment type="similarity">
    <text evidence="3">Belongs to the NPC2 family.</text>
</comment>
<dbReference type="FunFam" id="2.60.40.770:FF:000001">
    <property type="entry name" value="NPC intracellular cholesterol transporter 2"/>
    <property type="match status" value="1"/>
</dbReference>
<dbReference type="InterPro" id="IPR003172">
    <property type="entry name" value="ML_dom"/>
</dbReference>
<evidence type="ECO:0000256" key="8">
    <source>
        <dbReference type="ARBA" id="ARBA00022725"/>
    </source>
</evidence>
<dbReference type="GO" id="GO:0007165">
    <property type="term" value="P:signal transduction"/>
    <property type="evidence" value="ECO:0007669"/>
    <property type="project" value="UniProtKB-KW"/>
</dbReference>
<dbReference type="SUPFAM" id="SSF81296">
    <property type="entry name" value="E set domains"/>
    <property type="match status" value="1"/>
</dbReference>
<dbReference type="InterPro" id="IPR004117">
    <property type="entry name" value="7tm6_olfct_rcpt"/>
</dbReference>
<evidence type="ECO:0000256" key="7">
    <source>
        <dbReference type="ARBA" id="ARBA00022692"/>
    </source>
</evidence>
<comment type="subcellular location">
    <subcellularLocation>
        <location evidence="2">Cell membrane</location>
        <topology evidence="2">Multi-pass membrane protein</topology>
    </subcellularLocation>
    <subcellularLocation>
        <location evidence="1">Secreted</location>
    </subcellularLocation>
</comment>
<name>A0AAN7PHK0_9COLE</name>
<organism evidence="16 17">
    <name type="scientific">Aquatica leii</name>
    <dbReference type="NCBI Taxonomy" id="1421715"/>
    <lineage>
        <taxon>Eukaryota</taxon>
        <taxon>Metazoa</taxon>
        <taxon>Ecdysozoa</taxon>
        <taxon>Arthropoda</taxon>
        <taxon>Hexapoda</taxon>
        <taxon>Insecta</taxon>
        <taxon>Pterygota</taxon>
        <taxon>Neoptera</taxon>
        <taxon>Endopterygota</taxon>
        <taxon>Coleoptera</taxon>
        <taxon>Polyphaga</taxon>
        <taxon>Elateriformia</taxon>
        <taxon>Elateroidea</taxon>
        <taxon>Lampyridae</taxon>
        <taxon>Luciolinae</taxon>
        <taxon>Aquatica</taxon>
    </lineage>
</organism>
<dbReference type="PANTHER" id="PTHR21137">
    <property type="entry name" value="ODORANT RECEPTOR"/>
    <property type="match status" value="1"/>
</dbReference>
<accession>A0AAN7PHK0</accession>
<proteinExistence type="inferred from homology"/>
<dbReference type="GO" id="GO:0005576">
    <property type="term" value="C:extracellular region"/>
    <property type="evidence" value="ECO:0007669"/>
    <property type="project" value="UniProtKB-SubCell"/>
</dbReference>
<feature type="domain" description="MD-2-related lipid-recognition" evidence="15">
    <location>
        <begin position="26"/>
        <end position="146"/>
    </location>
</feature>
<evidence type="ECO:0000256" key="3">
    <source>
        <dbReference type="ARBA" id="ARBA00006370"/>
    </source>
</evidence>
<dbReference type="SMART" id="SM00737">
    <property type="entry name" value="ML"/>
    <property type="match status" value="1"/>
</dbReference>
<feature type="signal peptide" evidence="14">
    <location>
        <begin position="1"/>
        <end position="21"/>
    </location>
</feature>
<evidence type="ECO:0000313" key="17">
    <source>
        <dbReference type="Proteomes" id="UP001353858"/>
    </source>
</evidence>
<evidence type="ECO:0000256" key="4">
    <source>
        <dbReference type="ARBA" id="ARBA00022475"/>
    </source>
</evidence>
<dbReference type="GO" id="GO:0005549">
    <property type="term" value="F:odorant binding"/>
    <property type="evidence" value="ECO:0007669"/>
    <property type="project" value="InterPro"/>
</dbReference>
<keyword evidence="10 13" id="KW-0472">Membrane</keyword>
<evidence type="ECO:0000256" key="11">
    <source>
        <dbReference type="ARBA" id="ARBA00023170"/>
    </source>
</evidence>
<evidence type="ECO:0000256" key="12">
    <source>
        <dbReference type="ARBA" id="ARBA00023224"/>
    </source>
</evidence>
<keyword evidence="11" id="KW-0675">Receptor</keyword>
<keyword evidence="17" id="KW-1185">Reference proteome</keyword>
<dbReference type="GO" id="GO:0004984">
    <property type="term" value="F:olfactory receptor activity"/>
    <property type="evidence" value="ECO:0007669"/>
    <property type="project" value="InterPro"/>
</dbReference>
<dbReference type="Proteomes" id="UP001353858">
    <property type="component" value="Unassembled WGS sequence"/>
</dbReference>